<keyword evidence="1 6" id="KW-0004">4Fe-4S</keyword>
<keyword evidence="5 6" id="KW-0411">Iron-sulfur</keyword>
<dbReference type="GO" id="GO:0009234">
    <property type="term" value="P:menaquinone biosynthetic process"/>
    <property type="evidence" value="ECO:0007669"/>
    <property type="project" value="InterPro"/>
</dbReference>
<dbReference type="AlphaFoldDB" id="A0A9Q4C4P1"/>
<keyword evidence="2 6" id="KW-0949">S-adenosyl-L-methionine</keyword>
<dbReference type="SFLD" id="SFLDG01064">
    <property type="entry name" value="F420__menaquinone_cofactor_bio"/>
    <property type="match status" value="1"/>
</dbReference>
<evidence type="ECO:0000313" key="9">
    <source>
        <dbReference type="EMBL" id="MCX2819002.1"/>
    </source>
</evidence>
<feature type="binding site" evidence="6">
    <location>
        <position position="73"/>
    </location>
    <ligand>
        <name>[4Fe-4S] cluster</name>
        <dbReference type="ChEBI" id="CHEBI:49883"/>
        <note>4Fe-4S-S-AdoMet</note>
    </ligand>
</feature>
<evidence type="ECO:0000256" key="2">
    <source>
        <dbReference type="ARBA" id="ARBA00022691"/>
    </source>
</evidence>
<dbReference type="PANTHER" id="PTHR43076:SF7">
    <property type="entry name" value="AMINODEOXYFUTALOSINE SYNTHASE"/>
    <property type="match status" value="1"/>
</dbReference>
<dbReference type="SFLD" id="SFLDG01389">
    <property type="entry name" value="menaquinone_synthsis_involved"/>
    <property type="match status" value="1"/>
</dbReference>
<evidence type="ECO:0000313" key="10">
    <source>
        <dbReference type="Proteomes" id="UP001149411"/>
    </source>
</evidence>
<dbReference type="InterPro" id="IPR007197">
    <property type="entry name" value="rSAM"/>
</dbReference>
<proteinExistence type="inferred from homology"/>
<feature type="binding site" evidence="7">
    <location>
        <position position="75"/>
    </location>
    <ligand>
        <name>S-adenosyl-L-methionine</name>
        <dbReference type="ChEBI" id="CHEBI:59789"/>
    </ligand>
</feature>
<accession>A0A9Q4C4P1</accession>
<reference evidence="9" key="1">
    <citation type="submission" date="2022-09" db="EMBL/GenBank/DDBJ databases">
        <title>Haloadaptaus new haloarchaeum isolated from saline soil.</title>
        <authorList>
            <person name="Duran-Viseras A."/>
            <person name="Sanchez-Porro C."/>
            <person name="Ventosa A."/>
        </authorList>
    </citation>
    <scope>NUCLEOTIDE SEQUENCE</scope>
    <source>
        <strain evidence="9">F3-133</strain>
    </source>
</reference>
<dbReference type="InterPro" id="IPR013785">
    <property type="entry name" value="Aldolase_TIM"/>
</dbReference>
<dbReference type="PROSITE" id="PS51918">
    <property type="entry name" value="RADICAL_SAM"/>
    <property type="match status" value="1"/>
</dbReference>
<dbReference type="InterPro" id="IPR045567">
    <property type="entry name" value="CofH/MnqC-like_C"/>
</dbReference>
<evidence type="ECO:0000259" key="8">
    <source>
        <dbReference type="PROSITE" id="PS51918"/>
    </source>
</evidence>
<comment type="caution">
    <text evidence="9">The sequence shown here is derived from an EMBL/GenBank/DDBJ whole genome shotgun (WGS) entry which is preliminary data.</text>
</comment>
<dbReference type="NCBIfam" id="TIGR00423">
    <property type="entry name" value="CofH family radical SAM protein"/>
    <property type="match status" value="1"/>
</dbReference>
<dbReference type="RefSeq" id="WP_266086881.1">
    <property type="nucleotide sequence ID" value="NZ_RKLV01000005.1"/>
</dbReference>
<dbReference type="InterPro" id="IPR034405">
    <property type="entry name" value="F420"/>
</dbReference>
<dbReference type="Pfam" id="PF04055">
    <property type="entry name" value="Radical_SAM"/>
    <property type="match status" value="1"/>
</dbReference>
<dbReference type="GO" id="GO:0046872">
    <property type="term" value="F:metal ion binding"/>
    <property type="evidence" value="ECO:0007669"/>
    <property type="project" value="UniProtKB-KW"/>
</dbReference>
<feature type="binding site" evidence="7">
    <location>
        <position position="180"/>
    </location>
    <ligand>
        <name>S-adenosyl-L-methionine</name>
        <dbReference type="ChEBI" id="CHEBI:59789"/>
    </ligand>
</feature>
<dbReference type="SUPFAM" id="SSF102114">
    <property type="entry name" value="Radical SAM enzymes"/>
    <property type="match status" value="1"/>
</dbReference>
<sequence>MKAVRDPRLEQVAEKVENGDRLTREDGVALYETDDLLGLGRIADEARRERVGEEVYFSVNKKLYHTNVCALDCDFCAFYENPGDEDAEERTPEAMAEEVAEYADVISSVHIVGGQHPAWQIGYFEDLFSAIKREAPDVHIKALTASEIAWIAKLSELTVEEVLRRLNDAGLDSMPGGGAEIFAEEVREEICPKKDSADRWLDVHRTAHSLGLNTNATMLYGHVEEAEHRVDHLLRLRDLQDETGGFRCFIPLSYQMDNNELGDRVEHGATGRLDLKTIAVARLLLDNFRGVRAYRMVIGEKLCQVGLDYGANDVGGSLMEERIQKKAGSGTRQDVGRSEMVHMVRDAGRVPVERDEMYGVVERFDRNENETATADD</sequence>
<keyword evidence="4 6" id="KW-0408">Iron</keyword>
<dbReference type="SFLD" id="SFLDS00029">
    <property type="entry name" value="Radical_SAM"/>
    <property type="match status" value="1"/>
</dbReference>
<feature type="binding site" evidence="6">
    <location>
        <position position="69"/>
    </location>
    <ligand>
        <name>[4Fe-4S] cluster</name>
        <dbReference type="ChEBI" id="CHEBI:49883"/>
        <note>4Fe-4S-S-AdoMet</note>
    </ligand>
</feature>
<protein>
    <submittedName>
        <fullName evidence="9">Aminofutalosine synthase MqnE</fullName>
    </submittedName>
</protein>
<dbReference type="PIRSF" id="PIRSF004762">
    <property type="entry name" value="CHP00423"/>
    <property type="match status" value="1"/>
</dbReference>
<dbReference type="Proteomes" id="UP001149411">
    <property type="component" value="Unassembled WGS sequence"/>
</dbReference>
<evidence type="ECO:0000256" key="4">
    <source>
        <dbReference type="ARBA" id="ARBA00023004"/>
    </source>
</evidence>
<dbReference type="InterPro" id="IPR022432">
    <property type="entry name" value="MqnE"/>
</dbReference>
<dbReference type="GO" id="GO:0016765">
    <property type="term" value="F:transferase activity, transferring alkyl or aryl (other than methyl) groups"/>
    <property type="evidence" value="ECO:0007669"/>
    <property type="project" value="InterPro"/>
</dbReference>
<feature type="domain" description="Radical SAM core" evidence="8">
    <location>
        <begin position="55"/>
        <end position="289"/>
    </location>
</feature>
<feature type="binding site" evidence="6">
    <location>
        <position position="76"/>
    </location>
    <ligand>
        <name>[4Fe-4S] cluster</name>
        <dbReference type="ChEBI" id="CHEBI:49883"/>
        <note>4Fe-4S-S-AdoMet</note>
    </ligand>
</feature>
<dbReference type="SMART" id="SM00729">
    <property type="entry name" value="Elp3"/>
    <property type="match status" value="1"/>
</dbReference>
<dbReference type="NCBIfam" id="TIGR03700">
    <property type="entry name" value="mena_SCO4494"/>
    <property type="match status" value="1"/>
</dbReference>
<evidence type="ECO:0000256" key="7">
    <source>
        <dbReference type="PIRSR" id="PIRSR004762-2"/>
    </source>
</evidence>
<dbReference type="InterPro" id="IPR006638">
    <property type="entry name" value="Elp3/MiaA/NifB-like_rSAM"/>
</dbReference>
<gene>
    <name evidence="9" type="primary">mqnE</name>
    <name evidence="9" type="ORF">EGH25_06515</name>
</gene>
<evidence type="ECO:0000256" key="5">
    <source>
        <dbReference type="ARBA" id="ARBA00023014"/>
    </source>
</evidence>
<dbReference type="GO" id="GO:0051539">
    <property type="term" value="F:4 iron, 4 sulfur cluster binding"/>
    <property type="evidence" value="ECO:0007669"/>
    <property type="project" value="UniProtKB-KW"/>
</dbReference>
<dbReference type="Gene3D" id="3.20.20.70">
    <property type="entry name" value="Aldolase class I"/>
    <property type="match status" value="1"/>
</dbReference>
<dbReference type="EMBL" id="RKLV01000005">
    <property type="protein sequence ID" value="MCX2819002.1"/>
    <property type="molecule type" value="Genomic_DNA"/>
</dbReference>
<comment type="cofactor">
    <cofactor evidence="6">
        <name>[4Fe-4S] cluster</name>
        <dbReference type="ChEBI" id="CHEBI:49883"/>
    </cofactor>
    <text evidence="6">Binds 1 [4Fe-4S] cluster. The cluster is coordinated with 3 cysteines and an exchangeable S-adenosyl-L-methionine.</text>
</comment>
<name>A0A9Q4C4P1_9EURY</name>
<dbReference type="HAMAP" id="MF_00993">
    <property type="entry name" value="MqnE"/>
    <property type="match status" value="1"/>
</dbReference>
<dbReference type="SFLD" id="SFLDF00343">
    <property type="entry name" value="aminofutalosine_synthase_(mqnE"/>
    <property type="match status" value="1"/>
</dbReference>
<dbReference type="InterPro" id="IPR058240">
    <property type="entry name" value="rSAM_sf"/>
</dbReference>
<keyword evidence="10" id="KW-1185">Reference proteome</keyword>
<dbReference type="SFLD" id="SFLDF00342">
    <property type="entry name" value="cyclic_dehypoxanthine_futalosi"/>
    <property type="match status" value="1"/>
</dbReference>
<dbReference type="PANTHER" id="PTHR43076">
    <property type="entry name" value="FO SYNTHASE (COFH)"/>
    <property type="match status" value="1"/>
</dbReference>
<keyword evidence="3" id="KW-0479">Metal-binding</keyword>
<dbReference type="GO" id="GO:0044689">
    <property type="term" value="F:7,8-didemethyl-8-hydroxy-5-deazariboflavin synthase activity"/>
    <property type="evidence" value="ECO:0007669"/>
    <property type="project" value="TreeGrafter"/>
</dbReference>
<evidence type="ECO:0000256" key="6">
    <source>
        <dbReference type="PIRSR" id="PIRSR004762-1"/>
    </source>
</evidence>
<evidence type="ECO:0000256" key="3">
    <source>
        <dbReference type="ARBA" id="ARBA00022723"/>
    </source>
</evidence>
<evidence type="ECO:0000256" key="1">
    <source>
        <dbReference type="ARBA" id="ARBA00022485"/>
    </source>
</evidence>
<dbReference type="InterPro" id="IPR020050">
    <property type="entry name" value="FO_synthase_su2"/>
</dbReference>
<dbReference type="CDD" id="cd01335">
    <property type="entry name" value="Radical_SAM"/>
    <property type="match status" value="1"/>
</dbReference>
<dbReference type="Pfam" id="PF19288">
    <property type="entry name" value="CofH_C"/>
    <property type="match status" value="1"/>
</dbReference>
<organism evidence="9 10">
    <name type="scientific">Halorutilus salinus</name>
    <dbReference type="NCBI Taxonomy" id="2487751"/>
    <lineage>
        <taxon>Archaea</taxon>
        <taxon>Methanobacteriati</taxon>
        <taxon>Methanobacteriota</taxon>
        <taxon>Stenosarchaea group</taxon>
        <taxon>Halobacteria</taxon>
        <taxon>Halorutilales</taxon>
        <taxon>Halorutilaceae</taxon>
        <taxon>Halorutilus</taxon>
    </lineage>
</organism>